<accession>A0A7W6E6R6</accession>
<keyword evidence="3" id="KW-1185">Reference proteome</keyword>
<dbReference type="AlphaFoldDB" id="A0A7W6E6R6"/>
<organism evidence="2 3">
    <name type="scientific">Sulfitobacter undariae</name>
    <dbReference type="NCBI Taxonomy" id="1563671"/>
    <lineage>
        <taxon>Bacteria</taxon>
        <taxon>Pseudomonadati</taxon>
        <taxon>Pseudomonadota</taxon>
        <taxon>Alphaproteobacteria</taxon>
        <taxon>Rhodobacterales</taxon>
        <taxon>Roseobacteraceae</taxon>
        <taxon>Sulfitobacter</taxon>
    </lineage>
</organism>
<proteinExistence type="predicted"/>
<name>A0A7W6E6R6_9RHOB</name>
<evidence type="ECO:0000313" key="3">
    <source>
        <dbReference type="Proteomes" id="UP000530268"/>
    </source>
</evidence>
<feature type="region of interest" description="Disordered" evidence="1">
    <location>
        <begin position="24"/>
        <end position="64"/>
    </location>
</feature>
<comment type="caution">
    <text evidence="2">The sequence shown here is derived from an EMBL/GenBank/DDBJ whole genome shotgun (WGS) entry which is preliminary data.</text>
</comment>
<sequence length="64" mass="7136">MKTHDPCDPQFTIRYYEKIGAPPSLTRPVPETTVAAESDPVEAGYGGRPYRPLRLSSERQCGEL</sequence>
<reference evidence="2 3" key="1">
    <citation type="submission" date="2020-08" db="EMBL/GenBank/DDBJ databases">
        <title>Genomic Encyclopedia of Type Strains, Phase IV (KMG-IV): sequencing the most valuable type-strain genomes for metagenomic binning, comparative biology and taxonomic classification.</title>
        <authorList>
            <person name="Goeker M."/>
        </authorList>
    </citation>
    <scope>NUCLEOTIDE SEQUENCE [LARGE SCALE GENOMIC DNA]</scope>
    <source>
        <strain evidence="2 3">DSM 102234</strain>
    </source>
</reference>
<dbReference type="Proteomes" id="UP000530268">
    <property type="component" value="Unassembled WGS sequence"/>
</dbReference>
<dbReference type="GeneID" id="39506376"/>
<evidence type="ECO:0000313" key="2">
    <source>
        <dbReference type="EMBL" id="MBB3995796.1"/>
    </source>
</evidence>
<dbReference type="RefSeq" id="WP_123618725.1">
    <property type="nucleotide sequence ID" value="NZ_JACIEI010000019.1"/>
</dbReference>
<gene>
    <name evidence="2" type="ORF">GGR95_003460</name>
</gene>
<dbReference type="EMBL" id="JACIEI010000019">
    <property type="protein sequence ID" value="MBB3995796.1"/>
    <property type="molecule type" value="Genomic_DNA"/>
</dbReference>
<evidence type="ECO:0000256" key="1">
    <source>
        <dbReference type="SAM" id="MobiDB-lite"/>
    </source>
</evidence>
<protein>
    <submittedName>
        <fullName evidence="2">Uncharacterized protein</fullName>
    </submittedName>
</protein>